<dbReference type="PANTHER" id="PTHR31250:SF27">
    <property type="entry name" value="IQ DOMAIN-CONTAINING PROTEIN IQM5"/>
    <property type="match status" value="1"/>
</dbReference>
<dbReference type="InterPro" id="IPR044159">
    <property type="entry name" value="IQM"/>
</dbReference>
<evidence type="ECO:0000313" key="6">
    <source>
        <dbReference type="EMBL" id="BCS23501.1"/>
    </source>
</evidence>
<dbReference type="CDD" id="cd23767">
    <property type="entry name" value="IQCD"/>
    <property type="match status" value="1"/>
</dbReference>
<evidence type="ECO:0000256" key="2">
    <source>
        <dbReference type="ARBA" id="ARBA00004496"/>
    </source>
</evidence>
<evidence type="ECO:0000256" key="4">
    <source>
        <dbReference type="ARBA" id="ARBA00023242"/>
    </source>
</evidence>
<evidence type="ECO:0000256" key="3">
    <source>
        <dbReference type="ARBA" id="ARBA00022490"/>
    </source>
</evidence>
<keyword evidence="4" id="KW-0539">Nucleus</keyword>
<gene>
    <name evidence="6" type="ORF">APUU_31726A</name>
</gene>
<evidence type="ECO:0000256" key="1">
    <source>
        <dbReference type="ARBA" id="ARBA00004123"/>
    </source>
</evidence>
<feature type="region of interest" description="Disordered" evidence="5">
    <location>
        <begin position="222"/>
        <end position="259"/>
    </location>
</feature>
<dbReference type="PROSITE" id="PS50096">
    <property type="entry name" value="IQ"/>
    <property type="match status" value="1"/>
</dbReference>
<organism evidence="6 7">
    <name type="scientific">Aspergillus puulaauensis</name>
    <dbReference type="NCBI Taxonomy" id="1220207"/>
    <lineage>
        <taxon>Eukaryota</taxon>
        <taxon>Fungi</taxon>
        <taxon>Dikarya</taxon>
        <taxon>Ascomycota</taxon>
        <taxon>Pezizomycotina</taxon>
        <taxon>Eurotiomycetes</taxon>
        <taxon>Eurotiomycetidae</taxon>
        <taxon>Eurotiales</taxon>
        <taxon>Aspergillaceae</taxon>
        <taxon>Aspergillus</taxon>
    </lineage>
</organism>
<dbReference type="KEGG" id="apuu:APUU_31726A"/>
<comment type="subcellular location">
    <subcellularLocation>
        <location evidence="2">Cytoplasm</location>
    </subcellularLocation>
    <subcellularLocation>
        <location evidence="1">Nucleus</location>
    </subcellularLocation>
</comment>
<accession>A0A7R8ALP3</accession>
<reference evidence="6" key="1">
    <citation type="submission" date="2021-01" db="EMBL/GenBank/DDBJ databases">
        <authorList>
            <consortium name="Aspergillus puulaauensis MK2 genome sequencing consortium"/>
            <person name="Kazuki M."/>
            <person name="Futagami T."/>
        </authorList>
    </citation>
    <scope>NUCLEOTIDE SEQUENCE</scope>
    <source>
        <strain evidence="6">MK2</strain>
    </source>
</reference>
<evidence type="ECO:0008006" key="8">
    <source>
        <dbReference type="Google" id="ProtNLM"/>
    </source>
</evidence>
<keyword evidence="7" id="KW-1185">Reference proteome</keyword>
<sequence>MNDQTPPGDGETENDVSAARISQSVCLIQRVYRGYRTRRELQGRHLCYANRWIDTLREVQAQQSQSSPTVPASSPAAQAHRNWGHAVRVAKLARGDSNGQQASPKGIKPNPATISKAMDLQYFLEMMDLKHRHGSNLRKYHEYWKLTDSHENFFYWLDHGAGKDIELPACPRAKLEREQIRYLSREERLNYLVQVDEAGRLRWAKNNELVWTSNARYEDSTDGILPLSSPRPKSKRDSSATFPSHSRSQSTSSSDLDDQTLDMDFKSESRVDAPVSRRRSIIKRLKDKLFDKDDWWIFVADPSYRLYIGIKSRGSFQHSSFLHGGRIAAAGMIKVRDGKLRDLAPLSGHYRPRSVNFHAFVHALQDQGADLSHVSVTKLYATLAGMEGYVGTKRSVVRAREKMERKVVSAGKDKGPLEVDL</sequence>
<keyword evidence="3" id="KW-0963">Cytoplasm</keyword>
<reference evidence="6" key="2">
    <citation type="submission" date="2021-02" db="EMBL/GenBank/DDBJ databases">
        <title>Aspergillus puulaauensis MK2 genome sequence.</title>
        <authorList>
            <person name="Futagami T."/>
            <person name="Mori K."/>
            <person name="Kadooka C."/>
            <person name="Tanaka T."/>
        </authorList>
    </citation>
    <scope>NUCLEOTIDE SEQUENCE</scope>
    <source>
        <strain evidence="6">MK2</strain>
    </source>
</reference>
<evidence type="ECO:0000256" key="5">
    <source>
        <dbReference type="SAM" id="MobiDB-lite"/>
    </source>
</evidence>
<proteinExistence type="predicted"/>
<dbReference type="GeneID" id="64973506"/>
<name>A0A7R8ALP3_9EURO</name>
<dbReference type="GO" id="GO:0005634">
    <property type="term" value="C:nucleus"/>
    <property type="evidence" value="ECO:0007669"/>
    <property type="project" value="UniProtKB-SubCell"/>
</dbReference>
<evidence type="ECO:0000313" key="7">
    <source>
        <dbReference type="Proteomes" id="UP000654913"/>
    </source>
</evidence>
<dbReference type="Proteomes" id="UP000654913">
    <property type="component" value="Chromosome 3"/>
</dbReference>
<dbReference type="GO" id="GO:0005737">
    <property type="term" value="C:cytoplasm"/>
    <property type="evidence" value="ECO:0007669"/>
    <property type="project" value="UniProtKB-SubCell"/>
</dbReference>
<dbReference type="RefSeq" id="XP_041555695.1">
    <property type="nucleotide sequence ID" value="XM_041702962.1"/>
</dbReference>
<dbReference type="AlphaFoldDB" id="A0A7R8ALP3"/>
<dbReference type="PANTHER" id="PTHR31250">
    <property type="entry name" value="IQ DOMAIN-CONTAINING PROTEIN IQM3"/>
    <property type="match status" value="1"/>
</dbReference>
<dbReference type="OrthoDB" id="7344096at2759"/>
<dbReference type="InterPro" id="IPR000048">
    <property type="entry name" value="IQ_motif_EF-hand-BS"/>
</dbReference>
<dbReference type="EMBL" id="AP024445">
    <property type="protein sequence ID" value="BCS23501.1"/>
    <property type="molecule type" value="Genomic_DNA"/>
</dbReference>
<dbReference type="Pfam" id="PF00612">
    <property type="entry name" value="IQ"/>
    <property type="match status" value="1"/>
</dbReference>
<protein>
    <recommendedName>
        <fullName evidence="8">IQ calmodulin-binding motif protein</fullName>
    </recommendedName>
</protein>